<evidence type="ECO:0000256" key="1">
    <source>
        <dbReference type="SAM" id="SignalP"/>
    </source>
</evidence>
<dbReference type="EMBL" id="JBHSGN010000105">
    <property type="protein sequence ID" value="MFC4675592.1"/>
    <property type="molecule type" value="Genomic_DNA"/>
</dbReference>
<proteinExistence type="predicted"/>
<keyword evidence="1" id="KW-0732">Signal</keyword>
<evidence type="ECO:0000313" key="3">
    <source>
        <dbReference type="Proteomes" id="UP001596023"/>
    </source>
</evidence>
<name>A0ABV9KZW9_9BACT</name>
<dbReference type="PROSITE" id="PS51257">
    <property type="entry name" value="PROKAR_LIPOPROTEIN"/>
    <property type="match status" value="1"/>
</dbReference>
<evidence type="ECO:0008006" key="4">
    <source>
        <dbReference type="Google" id="ProtNLM"/>
    </source>
</evidence>
<reference evidence="3" key="1">
    <citation type="journal article" date="2019" name="Int. J. Syst. Evol. Microbiol.">
        <title>The Global Catalogue of Microorganisms (GCM) 10K type strain sequencing project: providing services to taxonomists for standard genome sequencing and annotation.</title>
        <authorList>
            <consortium name="The Broad Institute Genomics Platform"/>
            <consortium name="The Broad Institute Genome Sequencing Center for Infectious Disease"/>
            <person name="Wu L."/>
            <person name="Ma J."/>
        </authorList>
    </citation>
    <scope>NUCLEOTIDE SEQUENCE [LARGE SCALE GENOMIC DNA]</scope>
    <source>
        <strain evidence="3">CCUG 66188</strain>
    </source>
</reference>
<organism evidence="2 3">
    <name type="scientific">Dysgonomonas termitidis</name>
    <dbReference type="NCBI Taxonomy" id="1516126"/>
    <lineage>
        <taxon>Bacteria</taxon>
        <taxon>Pseudomonadati</taxon>
        <taxon>Bacteroidota</taxon>
        <taxon>Bacteroidia</taxon>
        <taxon>Bacteroidales</taxon>
        <taxon>Dysgonomonadaceae</taxon>
        <taxon>Dysgonomonas</taxon>
    </lineage>
</organism>
<dbReference type="RefSeq" id="WP_379998959.1">
    <property type="nucleotide sequence ID" value="NZ_JBHSGN010000105.1"/>
</dbReference>
<protein>
    <recommendedName>
        <fullName evidence="4">DUF1735 domain-containing protein</fullName>
    </recommendedName>
</protein>
<sequence>MKKIYLYIIAAISFCLVAAGCDKDLPFPIDEVTRGVVIDIVKTNGSDNTLINGKTTGNYQVDVAIPTQQGDYSMMDRAQLLAVLNDGTKTTSQVAVDIITSFPSTITINIADVYSKFGKTAPALGQTLTFTLNVVLKSGEVIPGWNQYTGVYNNQAFAGWQMGSRKLSYRVQYSVTNATP</sequence>
<keyword evidence="3" id="KW-1185">Reference proteome</keyword>
<feature type="signal peptide" evidence="1">
    <location>
        <begin position="1"/>
        <end position="18"/>
    </location>
</feature>
<evidence type="ECO:0000313" key="2">
    <source>
        <dbReference type="EMBL" id="MFC4675592.1"/>
    </source>
</evidence>
<gene>
    <name evidence="2" type="ORF">ACFO6W_18030</name>
</gene>
<accession>A0ABV9KZW9</accession>
<feature type="chain" id="PRO_5045653013" description="DUF1735 domain-containing protein" evidence="1">
    <location>
        <begin position="19"/>
        <end position="180"/>
    </location>
</feature>
<dbReference type="Proteomes" id="UP001596023">
    <property type="component" value="Unassembled WGS sequence"/>
</dbReference>
<comment type="caution">
    <text evidence="2">The sequence shown here is derived from an EMBL/GenBank/DDBJ whole genome shotgun (WGS) entry which is preliminary data.</text>
</comment>